<keyword evidence="3" id="KW-1185">Reference proteome</keyword>
<proteinExistence type="predicted"/>
<dbReference type="Proteomes" id="UP000559404">
    <property type="component" value="Unassembled WGS sequence"/>
</dbReference>
<dbReference type="AlphaFoldDB" id="A0A838XJV2"/>
<keyword evidence="1" id="KW-0732">Signal</keyword>
<accession>A0A838XJV2</accession>
<reference evidence="2 3" key="1">
    <citation type="submission" date="2020-07" db="EMBL/GenBank/DDBJ databases">
        <authorList>
            <person name="Li M."/>
        </authorList>
    </citation>
    <scope>NUCLEOTIDE SEQUENCE [LARGE SCALE GENOMIC DNA]</scope>
    <source>
        <strain evidence="2 3">DSM 23284</strain>
    </source>
</reference>
<protein>
    <submittedName>
        <fullName evidence="2">Uncharacterized protein</fullName>
    </submittedName>
</protein>
<dbReference type="RefSeq" id="WP_181758538.1">
    <property type="nucleotide sequence ID" value="NZ_BMCR01000001.1"/>
</dbReference>
<name>A0A838XJV2_9HYPH</name>
<reference evidence="2 3" key="2">
    <citation type="submission" date="2020-08" db="EMBL/GenBank/DDBJ databases">
        <title>Stappia taiwanensis sp. nov., isolated from a coastal thermal spring.</title>
        <authorList>
            <person name="Kampfer P."/>
        </authorList>
    </citation>
    <scope>NUCLEOTIDE SEQUENCE [LARGE SCALE GENOMIC DNA]</scope>
    <source>
        <strain evidence="2 3">DSM 23284</strain>
    </source>
</reference>
<evidence type="ECO:0000256" key="1">
    <source>
        <dbReference type="SAM" id="SignalP"/>
    </source>
</evidence>
<evidence type="ECO:0000313" key="2">
    <source>
        <dbReference type="EMBL" id="MBA4610362.1"/>
    </source>
</evidence>
<feature type="signal peptide" evidence="1">
    <location>
        <begin position="1"/>
        <end position="28"/>
    </location>
</feature>
<gene>
    <name evidence="2" type="ORF">H1W37_01755</name>
</gene>
<evidence type="ECO:0000313" key="3">
    <source>
        <dbReference type="Proteomes" id="UP000559404"/>
    </source>
</evidence>
<comment type="caution">
    <text evidence="2">The sequence shown here is derived from an EMBL/GenBank/DDBJ whole genome shotgun (WGS) entry which is preliminary data.</text>
</comment>
<sequence>MFQTDIKRLAPVAMAGGLATLLSFGAEAFDVKAIGSVTATIDEASYEGETLLVSDDQSATATFRSFGPVNQISIQAHAKANENKTQNILNIEFSVMGKGAAATVTNASVSWWPEGMNGEFFVAGDEGGTARVTLETFVLDASPNASGTFEAEVCAKESFSAEADLAKCLPIKGTFQTSLAEGK</sequence>
<feature type="chain" id="PRO_5032284296" evidence="1">
    <location>
        <begin position="29"/>
        <end position="183"/>
    </location>
</feature>
<organism evidence="2 3">
    <name type="scientific">Stappia taiwanensis</name>
    <dbReference type="NCBI Taxonomy" id="992267"/>
    <lineage>
        <taxon>Bacteria</taxon>
        <taxon>Pseudomonadati</taxon>
        <taxon>Pseudomonadota</taxon>
        <taxon>Alphaproteobacteria</taxon>
        <taxon>Hyphomicrobiales</taxon>
        <taxon>Stappiaceae</taxon>
        <taxon>Stappia</taxon>
    </lineage>
</organism>
<dbReference type="EMBL" id="JACEON010000001">
    <property type="protein sequence ID" value="MBA4610362.1"/>
    <property type="molecule type" value="Genomic_DNA"/>
</dbReference>